<keyword evidence="1" id="KW-0547">Nucleotide-binding</keyword>
<reference evidence="3 4" key="1">
    <citation type="submission" date="2024-01" db="EMBL/GenBank/DDBJ databases">
        <title>Complete Genome Sequence of Alkalicoccus halolimnae BZ-SZ-XJ29T, a Moderately Halophilic Bacterium Isolated from a Salt Lake.</title>
        <authorList>
            <person name="Zhao B."/>
        </authorList>
    </citation>
    <scope>NUCLEOTIDE SEQUENCE [LARGE SCALE GENOMIC DNA]</scope>
    <source>
        <strain evidence="3 4">BZ-SZ-XJ29</strain>
    </source>
</reference>
<dbReference type="InterPro" id="IPR013815">
    <property type="entry name" value="ATP_grasp_subdomain_1"/>
</dbReference>
<dbReference type="OrthoDB" id="9803907at2"/>
<dbReference type="PROSITE" id="PS50975">
    <property type="entry name" value="ATP_GRASP"/>
    <property type="match status" value="1"/>
</dbReference>
<feature type="domain" description="ATP-grasp" evidence="2">
    <location>
        <begin position="119"/>
        <end position="312"/>
    </location>
</feature>
<sequence>MNILLTSTARRNDFIQFFREAYKKLNISGQIIVCDPEYNAPSLQMGDISYVTPHYSDPGYVHTLLNICEKHNVQGVFPLNDLEVCSLSQRKPDFENRGIQVFVTDPVTINKIRDKGNYEEIMGALGISVPRTFTSLISAEKALHNGYAQFPLILKPRNGSASVGIEYANSMEELKYAYLHVIEKISLAAISTVTKVKPEKNVLIQEVIGGDKYSVDIFNDLEGRYLSHFIRKQLMMRGGDVDRCITCDHEKLGKMAELIGERLGHVGYLNMDVYDNGENYYVIDINPRIGGGYSFSHKAGADIPAAVLALLLKKTVKKEWLIQEQDVEYARHDEVTMIHKNRAEKMMAEESVQ</sequence>
<proteinExistence type="predicted"/>
<accession>A0A5C7FAM1</accession>
<dbReference type="Pfam" id="PF15632">
    <property type="entry name" value="ATPgrasp_Ter"/>
    <property type="match status" value="1"/>
</dbReference>
<organism evidence="3 4">
    <name type="scientific">Alkalicoccus halolimnae</name>
    <dbReference type="NCBI Taxonomy" id="1667239"/>
    <lineage>
        <taxon>Bacteria</taxon>
        <taxon>Bacillati</taxon>
        <taxon>Bacillota</taxon>
        <taxon>Bacilli</taxon>
        <taxon>Bacillales</taxon>
        <taxon>Bacillaceae</taxon>
        <taxon>Alkalicoccus</taxon>
    </lineage>
</organism>
<dbReference type="RefSeq" id="WP_147804670.1">
    <property type="nucleotide sequence ID" value="NZ_CP144914.1"/>
</dbReference>
<evidence type="ECO:0000313" key="3">
    <source>
        <dbReference type="EMBL" id="WWD78914.1"/>
    </source>
</evidence>
<dbReference type="Gene3D" id="3.30.1490.20">
    <property type="entry name" value="ATP-grasp fold, A domain"/>
    <property type="match status" value="1"/>
</dbReference>
<dbReference type="Proteomes" id="UP000321816">
    <property type="component" value="Chromosome"/>
</dbReference>
<dbReference type="GO" id="GO:0005524">
    <property type="term" value="F:ATP binding"/>
    <property type="evidence" value="ECO:0007669"/>
    <property type="project" value="UniProtKB-UniRule"/>
</dbReference>
<dbReference type="SUPFAM" id="SSF56059">
    <property type="entry name" value="Glutathione synthetase ATP-binding domain-like"/>
    <property type="match status" value="1"/>
</dbReference>
<dbReference type="AlphaFoldDB" id="A0A5C7FAM1"/>
<evidence type="ECO:0000259" key="2">
    <source>
        <dbReference type="PROSITE" id="PS50975"/>
    </source>
</evidence>
<gene>
    <name evidence="3" type="ORF">FTX54_010815</name>
</gene>
<dbReference type="Gene3D" id="3.40.50.20">
    <property type="match status" value="1"/>
</dbReference>
<dbReference type="PANTHER" id="PTHR23132">
    <property type="entry name" value="D-ALANINE--D-ALANINE LIGASE"/>
    <property type="match status" value="1"/>
</dbReference>
<evidence type="ECO:0000256" key="1">
    <source>
        <dbReference type="PROSITE-ProRule" id="PRU00409"/>
    </source>
</evidence>
<dbReference type="Gene3D" id="3.30.470.20">
    <property type="entry name" value="ATP-grasp fold, B domain"/>
    <property type="match status" value="1"/>
</dbReference>
<name>A0A5C7FAM1_9BACI</name>
<dbReference type="EMBL" id="CP144914">
    <property type="protein sequence ID" value="WWD78914.1"/>
    <property type="molecule type" value="Genomic_DNA"/>
</dbReference>
<dbReference type="Pfam" id="PF21360">
    <property type="entry name" value="PylC-like_N"/>
    <property type="match status" value="1"/>
</dbReference>
<keyword evidence="4" id="KW-1185">Reference proteome</keyword>
<keyword evidence="1" id="KW-0067">ATP-binding</keyword>
<dbReference type="GO" id="GO:0046872">
    <property type="term" value="F:metal ion binding"/>
    <property type="evidence" value="ECO:0007669"/>
    <property type="project" value="InterPro"/>
</dbReference>
<protein>
    <submittedName>
        <fullName evidence="3">ATP-grasp domain-containing protein</fullName>
    </submittedName>
</protein>
<dbReference type="GO" id="GO:0008716">
    <property type="term" value="F:D-alanine-D-alanine ligase activity"/>
    <property type="evidence" value="ECO:0007669"/>
    <property type="project" value="TreeGrafter"/>
</dbReference>
<dbReference type="KEGG" id="ahal:FTX54_010815"/>
<dbReference type="PANTHER" id="PTHR23132:SF14">
    <property type="entry name" value="ATP-GRASP DOMAIN-CONTAINING PROTEIN"/>
    <property type="match status" value="1"/>
</dbReference>
<dbReference type="InterPro" id="IPR048764">
    <property type="entry name" value="PylC_N"/>
</dbReference>
<dbReference type="InterPro" id="IPR011761">
    <property type="entry name" value="ATP-grasp"/>
</dbReference>
<evidence type="ECO:0000313" key="4">
    <source>
        <dbReference type="Proteomes" id="UP000321816"/>
    </source>
</evidence>
<dbReference type="NCBIfam" id="NF009404">
    <property type="entry name" value="PRK12767.1-3"/>
    <property type="match status" value="1"/>
</dbReference>